<evidence type="ECO:0000313" key="11">
    <source>
        <dbReference type="Proteomes" id="UP000192731"/>
    </source>
</evidence>
<name>A0A1W1VRG9_DESTI</name>
<evidence type="ECO:0000256" key="6">
    <source>
        <dbReference type="ARBA" id="ARBA00023306"/>
    </source>
</evidence>
<dbReference type="GO" id="GO:0005829">
    <property type="term" value="C:cytosol"/>
    <property type="evidence" value="ECO:0007669"/>
    <property type="project" value="TreeGrafter"/>
</dbReference>
<evidence type="ECO:0000256" key="5">
    <source>
        <dbReference type="ARBA" id="ARBA00023210"/>
    </source>
</evidence>
<comment type="subcellular location">
    <subcellularLocation>
        <location evidence="1">Cytoplasm</location>
    </subcellularLocation>
</comment>
<evidence type="ECO:0000256" key="3">
    <source>
        <dbReference type="ARBA" id="ARBA00022490"/>
    </source>
</evidence>
<keyword evidence="3" id="KW-0963">Cytoplasm</keyword>
<dbReference type="OrthoDB" id="9808604at2"/>
<comment type="subunit">
    <text evidence="8">Homodimer. Interacts with FtsZ.</text>
</comment>
<dbReference type="AlphaFoldDB" id="A0A1W1VRG9"/>
<evidence type="ECO:0000313" key="10">
    <source>
        <dbReference type="EMBL" id="SMB95972.1"/>
    </source>
</evidence>
<dbReference type="GO" id="GO:0030428">
    <property type="term" value="C:cell septum"/>
    <property type="evidence" value="ECO:0007669"/>
    <property type="project" value="TreeGrafter"/>
</dbReference>
<dbReference type="SUPFAM" id="SSF102829">
    <property type="entry name" value="Cell division protein ZapA-like"/>
    <property type="match status" value="1"/>
</dbReference>
<dbReference type="GO" id="GO:0000917">
    <property type="term" value="P:division septum assembly"/>
    <property type="evidence" value="ECO:0007669"/>
    <property type="project" value="UniProtKB-KW"/>
</dbReference>
<dbReference type="PANTHER" id="PTHR34981">
    <property type="entry name" value="CELL DIVISION PROTEIN ZAPA"/>
    <property type="match status" value="1"/>
</dbReference>
<evidence type="ECO:0000256" key="1">
    <source>
        <dbReference type="ARBA" id="ARBA00004496"/>
    </source>
</evidence>
<evidence type="ECO:0000256" key="4">
    <source>
        <dbReference type="ARBA" id="ARBA00022618"/>
    </source>
</evidence>
<keyword evidence="11" id="KW-1185">Reference proteome</keyword>
<dbReference type="Pfam" id="PF05164">
    <property type="entry name" value="ZapA"/>
    <property type="match status" value="1"/>
</dbReference>
<dbReference type="InterPro" id="IPR053712">
    <property type="entry name" value="Bac_CellDiv_Activator"/>
</dbReference>
<proteinExistence type="predicted"/>
<gene>
    <name evidence="10" type="ORF">SAMN00017405_1436</name>
</gene>
<dbReference type="EMBL" id="FWWT01000023">
    <property type="protein sequence ID" value="SMB95972.1"/>
    <property type="molecule type" value="Genomic_DNA"/>
</dbReference>
<organism evidence="10 11">
    <name type="scientific">Desulfonispora thiosulfatigenes DSM 11270</name>
    <dbReference type="NCBI Taxonomy" id="656914"/>
    <lineage>
        <taxon>Bacteria</taxon>
        <taxon>Bacillati</taxon>
        <taxon>Bacillota</taxon>
        <taxon>Clostridia</taxon>
        <taxon>Eubacteriales</taxon>
        <taxon>Peptococcaceae</taxon>
        <taxon>Desulfonispora</taxon>
    </lineage>
</organism>
<dbReference type="InterPro" id="IPR007838">
    <property type="entry name" value="Cell_div_ZapA-like"/>
</dbReference>
<evidence type="ECO:0000256" key="2">
    <source>
        <dbReference type="ARBA" id="ARBA00015195"/>
    </source>
</evidence>
<keyword evidence="5" id="KW-0717">Septation</keyword>
<evidence type="ECO:0000256" key="9">
    <source>
        <dbReference type="ARBA" id="ARBA00033158"/>
    </source>
</evidence>
<dbReference type="GO" id="GO:0000921">
    <property type="term" value="P:septin ring assembly"/>
    <property type="evidence" value="ECO:0007669"/>
    <property type="project" value="TreeGrafter"/>
</dbReference>
<keyword evidence="4 10" id="KW-0132">Cell division</keyword>
<dbReference type="Proteomes" id="UP000192731">
    <property type="component" value="Unassembled WGS sequence"/>
</dbReference>
<comment type="function">
    <text evidence="7">Activator of cell division through the inhibition of FtsZ GTPase activity, therefore promoting FtsZ assembly into bundles of protofilaments necessary for the formation of the division Z ring. It is recruited early at mid-cell but it is not essential for cell division.</text>
</comment>
<reference evidence="10 11" key="1">
    <citation type="submission" date="2017-04" db="EMBL/GenBank/DDBJ databases">
        <authorList>
            <person name="Afonso C.L."/>
            <person name="Miller P.J."/>
            <person name="Scott M.A."/>
            <person name="Spackman E."/>
            <person name="Goraichik I."/>
            <person name="Dimitrov K.M."/>
            <person name="Suarez D.L."/>
            <person name="Swayne D.E."/>
        </authorList>
    </citation>
    <scope>NUCLEOTIDE SEQUENCE [LARGE SCALE GENOMIC DNA]</scope>
    <source>
        <strain evidence="10 11">DSM 11270</strain>
    </source>
</reference>
<dbReference type="GO" id="GO:0032153">
    <property type="term" value="C:cell division site"/>
    <property type="evidence" value="ECO:0007669"/>
    <property type="project" value="TreeGrafter"/>
</dbReference>
<keyword evidence="6" id="KW-0131">Cell cycle</keyword>
<dbReference type="PANTHER" id="PTHR34981:SF1">
    <property type="entry name" value="CELL DIVISION PROTEIN ZAPA"/>
    <property type="match status" value="1"/>
</dbReference>
<evidence type="ECO:0000256" key="8">
    <source>
        <dbReference type="ARBA" id="ARBA00026068"/>
    </source>
</evidence>
<dbReference type="Gene3D" id="6.10.250.790">
    <property type="match status" value="1"/>
</dbReference>
<dbReference type="STRING" id="656914.SAMN00017405_1436"/>
<sequence length="87" mass="10144">MYEGSNKKRVKVEIFGDIYTIKGDTHERQMQLVAEYVDRKMQYVAQRTPSLSLKQVAVLAALNIADELFTFKNDYDKLVQILEEDNK</sequence>
<dbReference type="InterPro" id="IPR036192">
    <property type="entry name" value="Cell_div_ZapA-like_sf"/>
</dbReference>
<dbReference type="GO" id="GO:0043093">
    <property type="term" value="P:FtsZ-dependent cytokinesis"/>
    <property type="evidence" value="ECO:0007669"/>
    <property type="project" value="TreeGrafter"/>
</dbReference>
<dbReference type="RefSeq" id="WP_084054292.1">
    <property type="nucleotide sequence ID" value="NZ_FWWT01000023.1"/>
</dbReference>
<accession>A0A1W1VRG9</accession>
<evidence type="ECO:0000256" key="7">
    <source>
        <dbReference type="ARBA" id="ARBA00024910"/>
    </source>
</evidence>
<protein>
    <recommendedName>
        <fullName evidence="2">Cell division protein ZapA</fullName>
    </recommendedName>
    <alternativeName>
        <fullName evidence="9">Z ring-associated protein ZapA</fullName>
    </alternativeName>
</protein>